<evidence type="ECO:0000313" key="1">
    <source>
        <dbReference type="EMBL" id="GLQ07023.1"/>
    </source>
</evidence>
<dbReference type="RefSeq" id="WP_169561109.1">
    <property type="nucleotide sequence ID" value="NZ_VNWN01000006.1"/>
</dbReference>
<proteinExistence type="predicted"/>
<organism evidence="1 2">
    <name type="scientific">Sneathiella chinensis</name>
    <dbReference type="NCBI Taxonomy" id="349750"/>
    <lineage>
        <taxon>Bacteria</taxon>
        <taxon>Pseudomonadati</taxon>
        <taxon>Pseudomonadota</taxon>
        <taxon>Alphaproteobacteria</taxon>
        <taxon>Sneathiellales</taxon>
        <taxon>Sneathiellaceae</taxon>
        <taxon>Sneathiella</taxon>
    </lineage>
</organism>
<reference evidence="1" key="2">
    <citation type="submission" date="2023-01" db="EMBL/GenBank/DDBJ databases">
        <title>Draft genome sequence of Sneathiella chinensis strain NBRC 103408.</title>
        <authorList>
            <person name="Sun Q."/>
            <person name="Mori K."/>
        </authorList>
    </citation>
    <scope>NUCLEOTIDE SEQUENCE</scope>
    <source>
        <strain evidence="1">NBRC 103408</strain>
    </source>
</reference>
<protein>
    <submittedName>
        <fullName evidence="1">Uncharacterized protein</fullName>
    </submittedName>
</protein>
<sequence length="255" mass="29481">MYLTPNDLKTASDRAIVTREVNYLPHFIVKKISAGYSAEPVLIWLTKVQERRHAPKWPVWDFSRYGGSQMEGQYLPICSGIAEGIRVWARHLADLPMEDLLTKLNSNSLFRRQAMEKLEGKTPVALQEREEWEEWMCNREKCEFFMADAFEQSPDPKAFHFTLDYLEVIGRVLLDVHFRCGNQQATERMTGALKALHELVEAVRNAVVHGEAVEEPEQLSVDEQLRFLKSHRLISENDDEDRIDILLAALKGRLE</sequence>
<reference evidence="1" key="1">
    <citation type="journal article" date="2014" name="Int. J. Syst. Evol. Microbiol.">
        <title>Complete genome of a new Firmicutes species belonging to the dominant human colonic microbiota ('Ruminococcus bicirculans') reveals two chromosomes and a selective capacity to utilize plant glucans.</title>
        <authorList>
            <consortium name="NISC Comparative Sequencing Program"/>
            <person name="Wegmann U."/>
            <person name="Louis P."/>
            <person name="Goesmann A."/>
            <person name="Henrissat B."/>
            <person name="Duncan S.H."/>
            <person name="Flint H.J."/>
        </authorList>
    </citation>
    <scope>NUCLEOTIDE SEQUENCE</scope>
    <source>
        <strain evidence="1">NBRC 103408</strain>
    </source>
</reference>
<evidence type="ECO:0000313" key="2">
    <source>
        <dbReference type="Proteomes" id="UP001161409"/>
    </source>
</evidence>
<name>A0ABQ5U736_9PROT</name>
<keyword evidence="2" id="KW-1185">Reference proteome</keyword>
<comment type="caution">
    <text evidence="1">The sequence shown here is derived from an EMBL/GenBank/DDBJ whole genome shotgun (WGS) entry which is preliminary data.</text>
</comment>
<accession>A0ABQ5U736</accession>
<dbReference type="Proteomes" id="UP001161409">
    <property type="component" value="Unassembled WGS sequence"/>
</dbReference>
<dbReference type="EMBL" id="BSNF01000008">
    <property type="protein sequence ID" value="GLQ07023.1"/>
    <property type="molecule type" value="Genomic_DNA"/>
</dbReference>
<gene>
    <name evidence="1" type="ORF">GCM10007924_22440</name>
</gene>